<protein>
    <submittedName>
        <fullName evidence="1">Uncharacterized protein</fullName>
    </submittedName>
</protein>
<reference evidence="1" key="1">
    <citation type="submission" date="2024-01" db="EMBL/GenBank/DDBJ databases">
        <authorList>
            <person name="Webb A."/>
        </authorList>
    </citation>
    <scope>NUCLEOTIDE SEQUENCE</scope>
    <source>
        <strain evidence="1">Pm1</strain>
    </source>
</reference>
<sequence length="34" mass="3763">MNAKGTDNSRKLVFTPIKTDTTLDLGEKAGKLWL</sequence>
<accession>A0AAV1TWS4</accession>
<comment type="caution">
    <text evidence="1">The sequence shown here is derived from an EMBL/GenBank/DDBJ whole genome shotgun (WGS) entry which is preliminary data.</text>
</comment>
<dbReference type="Proteomes" id="UP001162060">
    <property type="component" value="Unassembled WGS sequence"/>
</dbReference>
<dbReference type="AlphaFoldDB" id="A0AAV1TWS4"/>
<dbReference type="EMBL" id="CAKLBY020000102">
    <property type="protein sequence ID" value="CAK7926875.1"/>
    <property type="molecule type" value="Genomic_DNA"/>
</dbReference>
<gene>
    <name evidence="1" type="ORF">PM001_LOCUS12025</name>
</gene>
<evidence type="ECO:0000313" key="2">
    <source>
        <dbReference type="Proteomes" id="UP001162060"/>
    </source>
</evidence>
<organism evidence="1 2">
    <name type="scientific">Peronospora matthiolae</name>
    <dbReference type="NCBI Taxonomy" id="2874970"/>
    <lineage>
        <taxon>Eukaryota</taxon>
        <taxon>Sar</taxon>
        <taxon>Stramenopiles</taxon>
        <taxon>Oomycota</taxon>
        <taxon>Peronosporomycetes</taxon>
        <taxon>Peronosporales</taxon>
        <taxon>Peronosporaceae</taxon>
        <taxon>Peronospora</taxon>
    </lineage>
</organism>
<evidence type="ECO:0000313" key="1">
    <source>
        <dbReference type="EMBL" id="CAK7926875.1"/>
    </source>
</evidence>
<proteinExistence type="predicted"/>
<name>A0AAV1TWS4_9STRA</name>